<organism evidence="1 2">
    <name type="scientific">Trifolium medium</name>
    <dbReference type="NCBI Taxonomy" id="97028"/>
    <lineage>
        <taxon>Eukaryota</taxon>
        <taxon>Viridiplantae</taxon>
        <taxon>Streptophyta</taxon>
        <taxon>Embryophyta</taxon>
        <taxon>Tracheophyta</taxon>
        <taxon>Spermatophyta</taxon>
        <taxon>Magnoliopsida</taxon>
        <taxon>eudicotyledons</taxon>
        <taxon>Gunneridae</taxon>
        <taxon>Pentapetalae</taxon>
        <taxon>rosids</taxon>
        <taxon>fabids</taxon>
        <taxon>Fabales</taxon>
        <taxon>Fabaceae</taxon>
        <taxon>Papilionoideae</taxon>
        <taxon>50 kb inversion clade</taxon>
        <taxon>NPAAA clade</taxon>
        <taxon>Hologalegina</taxon>
        <taxon>IRL clade</taxon>
        <taxon>Trifolieae</taxon>
        <taxon>Trifolium</taxon>
    </lineage>
</organism>
<dbReference type="EMBL" id="LXQA010289826">
    <property type="protein sequence ID" value="MCI41254.1"/>
    <property type="molecule type" value="Genomic_DNA"/>
</dbReference>
<accession>A0A392RYU4</accession>
<comment type="caution">
    <text evidence="1">The sequence shown here is derived from an EMBL/GenBank/DDBJ whole genome shotgun (WGS) entry which is preliminary data.</text>
</comment>
<reference evidence="1 2" key="1">
    <citation type="journal article" date="2018" name="Front. Plant Sci.">
        <title>Red Clover (Trifolium pratense) and Zigzag Clover (T. medium) - A Picture of Genomic Similarities and Differences.</title>
        <authorList>
            <person name="Dluhosova J."/>
            <person name="Istvanek J."/>
            <person name="Nedelnik J."/>
            <person name="Repkova J."/>
        </authorList>
    </citation>
    <scope>NUCLEOTIDE SEQUENCE [LARGE SCALE GENOMIC DNA]</scope>
    <source>
        <strain evidence="2">cv. 10/8</strain>
        <tissue evidence="1">Leaf</tissue>
    </source>
</reference>
<keyword evidence="2" id="KW-1185">Reference proteome</keyword>
<dbReference type="AlphaFoldDB" id="A0A392RYU4"/>
<evidence type="ECO:0000313" key="2">
    <source>
        <dbReference type="Proteomes" id="UP000265520"/>
    </source>
</evidence>
<proteinExistence type="predicted"/>
<protein>
    <submittedName>
        <fullName evidence="1">Uncharacterized protein</fullName>
    </submittedName>
</protein>
<sequence>MPMSVEFLSLIVSTVRSRVTWPEIAMLQKRRSLGMQHKGLDPPPKDVSTAWA</sequence>
<feature type="non-terminal residue" evidence="1">
    <location>
        <position position="52"/>
    </location>
</feature>
<evidence type="ECO:0000313" key="1">
    <source>
        <dbReference type="EMBL" id="MCI41254.1"/>
    </source>
</evidence>
<dbReference type="Proteomes" id="UP000265520">
    <property type="component" value="Unassembled WGS sequence"/>
</dbReference>
<name>A0A392RYU4_9FABA</name>